<proteinExistence type="inferred from homology"/>
<dbReference type="HOGENOM" id="CLU_050910_0_3_5"/>
<feature type="binding site" evidence="7">
    <location>
        <position position="174"/>
    </location>
    <ligand>
        <name>S-adenosyl-L-methionine</name>
        <dbReference type="ChEBI" id="CHEBI:59789"/>
    </ligand>
</feature>
<dbReference type="eggNOG" id="COG0220">
    <property type="taxonomic scope" value="Bacteria"/>
</dbReference>
<keyword evidence="6 7" id="KW-0819">tRNA processing</keyword>
<keyword evidence="3 7" id="KW-0489">Methyltransferase</keyword>
<comment type="function">
    <text evidence="2 7">Catalyzes the formation of N(7)-methylguanine at position 46 (m7G46) in tRNA.</text>
</comment>
<evidence type="ECO:0000256" key="1">
    <source>
        <dbReference type="ARBA" id="ARBA00000142"/>
    </source>
</evidence>
<feature type="binding site" evidence="7">
    <location>
        <position position="210"/>
    </location>
    <ligand>
        <name>substrate</name>
    </ligand>
</feature>
<organism evidence="9 10">
    <name type="scientific">Puniceispirillum marinum (strain IMCC1322)</name>
    <dbReference type="NCBI Taxonomy" id="488538"/>
    <lineage>
        <taxon>Bacteria</taxon>
        <taxon>Pseudomonadati</taxon>
        <taxon>Pseudomonadota</taxon>
        <taxon>Alphaproteobacteria</taxon>
        <taxon>Candidatus Puniceispirillales</taxon>
        <taxon>Candidatus Puniceispirillaceae</taxon>
        <taxon>Candidatus Puniceispirillum</taxon>
    </lineage>
</organism>
<keyword evidence="10" id="KW-1185">Reference proteome</keyword>
<comment type="caution">
    <text evidence="7">Lacks conserved residue(s) required for the propagation of feature annotation.</text>
</comment>
<dbReference type="SUPFAM" id="SSF53335">
    <property type="entry name" value="S-adenosyl-L-methionine-dependent methyltransferases"/>
    <property type="match status" value="1"/>
</dbReference>
<feature type="binding site" evidence="7">
    <location>
        <position position="178"/>
    </location>
    <ligand>
        <name>substrate</name>
    </ligand>
</feature>
<dbReference type="Pfam" id="PF02390">
    <property type="entry name" value="Methyltransf_4"/>
    <property type="match status" value="1"/>
</dbReference>
<gene>
    <name evidence="7" type="primary">trmB</name>
    <name evidence="9" type="ordered locus">SAR116_1584</name>
</gene>
<evidence type="ECO:0000313" key="10">
    <source>
        <dbReference type="Proteomes" id="UP000007460"/>
    </source>
</evidence>
<dbReference type="UniPathway" id="UPA00989"/>
<reference evidence="9 10" key="1">
    <citation type="journal article" date="2010" name="J. Bacteriol.">
        <title>Complete genome sequence of "Candidatus Puniceispirillum marinum" IMCC1322, a representative of the SAR116 clade in the Alphaproteobacteria.</title>
        <authorList>
            <person name="Oh H.M."/>
            <person name="Kwon K.K."/>
            <person name="Kang I."/>
            <person name="Kang S.G."/>
            <person name="Lee J.H."/>
            <person name="Kim S.J."/>
            <person name="Cho J.C."/>
        </authorList>
    </citation>
    <scope>NUCLEOTIDE SEQUENCE [LARGE SCALE GENOMIC DNA]</scope>
    <source>
        <strain evidence="9 10">IMCC1322</strain>
    </source>
</reference>
<feature type="binding site" evidence="7">
    <location>
        <position position="125"/>
    </location>
    <ligand>
        <name>S-adenosyl-L-methionine</name>
        <dbReference type="ChEBI" id="CHEBI:59789"/>
    </ligand>
</feature>
<comment type="similarity">
    <text evidence="7">Belongs to the class I-like SAM-binding methyltransferase superfamily. TrmB family.</text>
</comment>
<evidence type="ECO:0000256" key="2">
    <source>
        <dbReference type="ARBA" id="ARBA00003015"/>
    </source>
</evidence>
<comment type="pathway">
    <text evidence="7">tRNA modification; N(7)-methylguanine-tRNA biosynthesis.</text>
</comment>
<dbReference type="AlphaFoldDB" id="D5BU80"/>
<evidence type="ECO:0000256" key="3">
    <source>
        <dbReference type="ARBA" id="ARBA00022603"/>
    </source>
</evidence>
<evidence type="ECO:0000313" key="9">
    <source>
        <dbReference type="EMBL" id="ADE39827.1"/>
    </source>
</evidence>
<dbReference type="HAMAP" id="MF_01057">
    <property type="entry name" value="tRNA_methyltr_TrmB"/>
    <property type="match status" value="1"/>
</dbReference>
<evidence type="ECO:0000256" key="7">
    <source>
        <dbReference type="HAMAP-Rule" id="MF_01057"/>
    </source>
</evidence>
<dbReference type="PROSITE" id="PS51625">
    <property type="entry name" value="SAM_MT_TRMB"/>
    <property type="match status" value="1"/>
</dbReference>
<dbReference type="Proteomes" id="UP000007460">
    <property type="component" value="Chromosome"/>
</dbReference>
<evidence type="ECO:0000256" key="8">
    <source>
        <dbReference type="SAM" id="MobiDB-lite"/>
    </source>
</evidence>
<evidence type="ECO:0000256" key="6">
    <source>
        <dbReference type="ARBA" id="ARBA00022694"/>
    </source>
</evidence>
<evidence type="ECO:0000256" key="5">
    <source>
        <dbReference type="ARBA" id="ARBA00022691"/>
    </source>
</evidence>
<protein>
    <recommendedName>
        <fullName evidence="7">tRNA (guanine-N(7)-)-methyltransferase</fullName>
        <ecNumber evidence="7">2.1.1.33</ecNumber>
    </recommendedName>
    <alternativeName>
        <fullName evidence="7">tRNA (guanine(46)-N(7))-methyltransferase</fullName>
    </alternativeName>
    <alternativeName>
        <fullName evidence="7">tRNA(m7G46)-methyltransferase</fullName>
    </alternativeName>
</protein>
<comment type="catalytic activity">
    <reaction evidence="1 7">
        <text>guanosine(46) in tRNA + S-adenosyl-L-methionine = N(7)-methylguanosine(46) in tRNA + S-adenosyl-L-homocysteine</text>
        <dbReference type="Rhea" id="RHEA:42708"/>
        <dbReference type="Rhea" id="RHEA-COMP:10188"/>
        <dbReference type="Rhea" id="RHEA-COMP:10189"/>
        <dbReference type="ChEBI" id="CHEBI:57856"/>
        <dbReference type="ChEBI" id="CHEBI:59789"/>
        <dbReference type="ChEBI" id="CHEBI:74269"/>
        <dbReference type="ChEBI" id="CHEBI:74480"/>
        <dbReference type="EC" id="2.1.1.33"/>
    </reaction>
</comment>
<dbReference type="KEGG" id="apb:SAR116_1584"/>
<dbReference type="GO" id="GO:0008176">
    <property type="term" value="F:tRNA (guanine(46)-N7)-methyltransferase activity"/>
    <property type="evidence" value="ECO:0007669"/>
    <property type="project" value="UniProtKB-UniRule"/>
</dbReference>
<dbReference type="InterPro" id="IPR055361">
    <property type="entry name" value="tRNA_methyltr_TrmB_bact"/>
</dbReference>
<dbReference type="STRING" id="488538.SAR116_1584"/>
<evidence type="ECO:0000256" key="4">
    <source>
        <dbReference type="ARBA" id="ARBA00022679"/>
    </source>
</evidence>
<name>D5BU80_PUNMI</name>
<accession>D5BU80</accession>
<dbReference type="EC" id="2.1.1.33" evidence="7"/>
<keyword evidence="4 7" id="KW-0808">Transferase</keyword>
<dbReference type="InterPro" id="IPR029063">
    <property type="entry name" value="SAM-dependent_MTases_sf"/>
</dbReference>
<dbReference type="EMBL" id="CP001751">
    <property type="protein sequence ID" value="ADE39827.1"/>
    <property type="molecule type" value="Genomic_DNA"/>
</dbReference>
<feature type="region of interest" description="Disordered" evidence="8">
    <location>
        <begin position="21"/>
        <end position="42"/>
    </location>
</feature>
<dbReference type="GO" id="GO:0043527">
    <property type="term" value="C:tRNA methyltransferase complex"/>
    <property type="evidence" value="ECO:0007669"/>
    <property type="project" value="TreeGrafter"/>
</dbReference>
<dbReference type="Gene3D" id="3.40.50.150">
    <property type="entry name" value="Vaccinia Virus protein VP39"/>
    <property type="match status" value="1"/>
</dbReference>
<sequence length="269" mass="30203">MVVTMTSDKKETVIKVIGAKKTDTKKTDAQQPGAQKPNMDNQDFSASRFYGPRFYGRRKGRPLRQTMQTLLAEKLPEVRFDLERHAAAQFSSPCADVFLEIGFGGGEHIAGLATQRPDAGFIGAEPFINGVASLLRHMQDDDIDNIRIWDDDVRLIFASLADASLAGAYVMFPDPWPKKRHAGRRILQDDVMNSLARLIRPGGSLVMASDDPTAKSWLLQAAMRHPAFDWTARCADDWQIRPADLPATRYMKKAENEARHPAWFIFTRS</sequence>
<feature type="binding site" evidence="7">
    <location>
        <position position="100"/>
    </location>
    <ligand>
        <name>S-adenosyl-L-methionine</name>
        <dbReference type="ChEBI" id="CHEBI:59789"/>
    </ligand>
</feature>
<feature type="binding site" evidence="7">
    <location>
        <position position="152"/>
    </location>
    <ligand>
        <name>S-adenosyl-L-methionine</name>
        <dbReference type="ChEBI" id="CHEBI:59789"/>
    </ligand>
</feature>
<dbReference type="PANTHER" id="PTHR23417:SF14">
    <property type="entry name" value="PENTACOTRIPEPTIDE-REPEAT REGION OF PRORP DOMAIN-CONTAINING PROTEIN"/>
    <property type="match status" value="1"/>
</dbReference>
<dbReference type="PANTHER" id="PTHR23417">
    <property type="entry name" value="3-DEOXY-D-MANNO-OCTULOSONIC-ACID TRANSFERASE/TRNA GUANINE-N 7 - -METHYLTRANSFERASE"/>
    <property type="match status" value="1"/>
</dbReference>
<feature type="compositionally biased region" description="Polar residues" evidence="8">
    <location>
        <begin position="29"/>
        <end position="42"/>
    </location>
</feature>
<keyword evidence="5 7" id="KW-0949">S-adenosyl-L-methionine</keyword>
<dbReference type="InterPro" id="IPR003358">
    <property type="entry name" value="tRNA_(Gua-N-7)_MeTrfase_Trmb"/>
</dbReference>